<dbReference type="GO" id="GO:0005743">
    <property type="term" value="C:mitochondrial inner membrane"/>
    <property type="evidence" value="ECO:0007669"/>
    <property type="project" value="UniProtKB-SubCell"/>
</dbReference>
<evidence type="ECO:0000256" key="5">
    <source>
        <dbReference type="ARBA" id="ARBA00022792"/>
    </source>
</evidence>
<dbReference type="CDD" id="cd20266">
    <property type="entry name" value="Complex1_LYR_NDUFA6_LYRM6"/>
    <property type="match status" value="1"/>
</dbReference>
<evidence type="ECO:0000256" key="6">
    <source>
        <dbReference type="ARBA" id="ARBA00022982"/>
    </source>
</evidence>
<keyword evidence="8" id="KW-0472">Membrane</keyword>
<evidence type="ECO:0000256" key="4">
    <source>
        <dbReference type="ARBA" id="ARBA00022660"/>
    </source>
</evidence>
<keyword evidence="6" id="KW-0249">Electron transport</keyword>
<dbReference type="EMBL" id="HBEN01007474">
    <property type="protein sequence ID" value="CAD8440079.1"/>
    <property type="molecule type" value="Transcribed_RNA"/>
</dbReference>
<dbReference type="GO" id="GO:0045271">
    <property type="term" value="C:respiratory chain complex I"/>
    <property type="evidence" value="ECO:0007669"/>
    <property type="project" value="InterPro"/>
</dbReference>
<sequence length="149" mass="16615">MALRATVARLATSQGLSAPAGAPVFSASLPEAKARSRQFFREVCREVPWIMRTYWLEEVTTAAQLRSRLANEFRRASTDNPAVIDVMLFKGAQELVTVMAHHFQRHHLITKFVAPESNAIVKKTNKPQSKFLANFLSGKPTAPDGHHAY</sequence>
<evidence type="ECO:0008006" key="10">
    <source>
        <dbReference type="Google" id="ProtNLM"/>
    </source>
</evidence>
<dbReference type="PANTHER" id="PTHR12964">
    <property type="entry name" value="NADH-UBIQUINONE OXIDOREDUCTASE B14 SUBUNIT"/>
    <property type="match status" value="1"/>
</dbReference>
<dbReference type="InterPro" id="IPR045299">
    <property type="entry name" value="Complex1_LYR_NDUFA6_LYRM6"/>
</dbReference>
<accession>A0A7S0D1E4</accession>
<comment type="similarity">
    <text evidence="2">Belongs to the complex I LYR family.</text>
</comment>
<keyword evidence="7" id="KW-0496">Mitochondrion</keyword>
<evidence type="ECO:0000256" key="8">
    <source>
        <dbReference type="ARBA" id="ARBA00023136"/>
    </source>
</evidence>
<protein>
    <recommendedName>
        <fullName evidence="10">NADH dehydrogenase [ubiquinone] 1 alpha subcomplex subunit 6</fullName>
    </recommendedName>
</protein>
<reference evidence="9" key="1">
    <citation type="submission" date="2021-01" db="EMBL/GenBank/DDBJ databases">
        <authorList>
            <person name="Corre E."/>
            <person name="Pelletier E."/>
            <person name="Niang G."/>
            <person name="Scheremetjew M."/>
            <person name="Finn R."/>
            <person name="Kale V."/>
            <person name="Holt S."/>
            <person name="Cochrane G."/>
            <person name="Meng A."/>
            <person name="Brown T."/>
            <person name="Cohen L."/>
        </authorList>
    </citation>
    <scope>NUCLEOTIDE SEQUENCE</scope>
    <source>
        <strain evidence="9">CCAC1681</strain>
    </source>
</reference>
<evidence type="ECO:0000256" key="7">
    <source>
        <dbReference type="ARBA" id="ARBA00023128"/>
    </source>
</evidence>
<evidence type="ECO:0000313" key="9">
    <source>
        <dbReference type="EMBL" id="CAD8440079.1"/>
    </source>
</evidence>
<name>A0A7S0D1E4_MICPS</name>
<evidence type="ECO:0000256" key="2">
    <source>
        <dbReference type="ARBA" id="ARBA00009508"/>
    </source>
</evidence>
<comment type="subcellular location">
    <subcellularLocation>
        <location evidence="1">Mitochondrion inner membrane</location>
        <topology evidence="1">Peripheral membrane protein</topology>
        <orientation evidence="1">Matrix side</orientation>
    </subcellularLocation>
</comment>
<keyword evidence="3" id="KW-0813">Transport</keyword>
<dbReference type="GO" id="GO:0006979">
    <property type="term" value="P:response to oxidative stress"/>
    <property type="evidence" value="ECO:0007669"/>
    <property type="project" value="TreeGrafter"/>
</dbReference>
<keyword evidence="5" id="KW-0999">Mitochondrion inner membrane</keyword>
<dbReference type="InterPro" id="IPR016488">
    <property type="entry name" value="NADH_Ub_cplx-1_asu_su-6"/>
</dbReference>
<dbReference type="AlphaFoldDB" id="A0A7S0D1E4"/>
<keyword evidence="4" id="KW-0679">Respiratory chain</keyword>
<organism evidence="9">
    <name type="scientific">Micromonas pusilla</name>
    <name type="common">Picoplanktonic green alga</name>
    <name type="synonym">Chromulina pusilla</name>
    <dbReference type="NCBI Taxonomy" id="38833"/>
    <lineage>
        <taxon>Eukaryota</taxon>
        <taxon>Viridiplantae</taxon>
        <taxon>Chlorophyta</taxon>
        <taxon>Mamiellophyceae</taxon>
        <taxon>Mamiellales</taxon>
        <taxon>Mamiellaceae</taxon>
        <taxon>Micromonas</taxon>
    </lineage>
</organism>
<dbReference type="PANTHER" id="PTHR12964:SF0">
    <property type="entry name" value="NADH DEHYDROGENASE [UBIQUINONE] 1 ALPHA SUBCOMPLEX SUBUNIT 6"/>
    <property type="match status" value="1"/>
</dbReference>
<gene>
    <name evidence="9" type="ORF">MSP1401_LOCUS6116</name>
</gene>
<evidence type="ECO:0000256" key="3">
    <source>
        <dbReference type="ARBA" id="ARBA00022448"/>
    </source>
</evidence>
<evidence type="ECO:0000256" key="1">
    <source>
        <dbReference type="ARBA" id="ARBA00004443"/>
    </source>
</evidence>
<proteinExistence type="inferred from homology"/>